<dbReference type="EMBL" id="JAFJMO010000007">
    <property type="protein sequence ID" value="KAJ8271508.1"/>
    <property type="molecule type" value="Genomic_DNA"/>
</dbReference>
<evidence type="ECO:0000313" key="14">
    <source>
        <dbReference type="Proteomes" id="UP001152803"/>
    </source>
</evidence>
<keyword evidence="3" id="KW-0963">Cytoplasm</keyword>
<feature type="transmembrane region" description="Helical" evidence="10">
    <location>
        <begin position="1612"/>
        <end position="1633"/>
    </location>
</feature>
<feature type="compositionally biased region" description="Basic and acidic residues" evidence="9">
    <location>
        <begin position="708"/>
        <end position="719"/>
    </location>
</feature>
<dbReference type="Pfam" id="PF14662">
    <property type="entry name" value="KASH_CCD"/>
    <property type="match status" value="1"/>
</dbReference>
<dbReference type="GO" id="GO:0005737">
    <property type="term" value="C:cytoplasm"/>
    <property type="evidence" value="ECO:0007669"/>
    <property type="project" value="UniProtKB-SubCell"/>
</dbReference>
<evidence type="ECO:0000313" key="13">
    <source>
        <dbReference type="EMBL" id="KAJ8271508.1"/>
    </source>
</evidence>
<evidence type="ECO:0000256" key="10">
    <source>
        <dbReference type="SAM" id="Phobius"/>
    </source>
</evidence>
<accession>A0A9Q1DIY9</accession>
<feature type="domain" description="KASH5-like coiled-coil" evidence="12">
    <location>
        <begin position="73"/>
        <end position="242"/>
    </location>
</feature>
<feature type="compositionally biased region" description="Acidic residues" evidence="9">
    <location>
        <begin position="1555"/>
        <end position="1565"/>
    </location>
</feature>
<gene>
    <name evidence="13" type="ORF">COCON_G00103670</name>
</gene>
<feature type="domain" description="Protein KASH5 EF-hand-like" evidence="11">
    <location>
        <begin position="2"/>
        <end position="64"/>
    </location>
</feature>
<feature type="region of interest" description="Disordered" evidence="9">
    <location>
        <begin position="859"/>
        <end position="891"/>
    </location>
</feature>
<feature type="compositionally biased region" description="Low complexity" evidence="9">
    <location>
        <begin position="967"/>
        <end position="976"/>
    </location>
</feature>
<dbReference type="Proteomes" id="UP001152803">
    <property type="component" value="Unassembled WGS sequence"/>
</dbReference>
<evidence type="ECO:0000256" key="2">
    <source>
        <dbReference type="ARBA" id="ARBA00004496"/>
    </source>
</evidence>
<dbReference type="GO" id="GO:0016020">
    <property type="term" value="C:membrane"/>
    <property type="evidence" value="ECO:0007669"/>
    <property type="project" value="UniProtKB-SubCell"/>
</dbReference>
<feature type="region of interest" description="Disordered" evidence="9">
    <location>
        <begin position="691"/>
        <end position="753"/>
    </location>
</feature>
<evidence type="ECO:0000256" key="5">
    <source>
        <dbReference type="ARBA" id="ARBA00022989"/>
    </source>
</evidence>
<reference evidence="13" key="1">
    <citation type="journal article" date="2023" name="Science">
        <title>Genome structures resolve the early diversification of teleost fishes.</title>
        <authorList>
            <person name="Parey E."/>
            <person name="Louis A."/>
            <person name="Montfort J."/>
            <person name="Bouchez O."/>
            <person name="Roques C."/>
            <person name="Iampietro C."/>
            <person name="Lluch J."/>
            <person name="Castinel A."/>
            <person name="Donnadieu C."/>
            <person name="Desvignes T."/>
            <person name="Floi Bucao C."/>
            <person name="Jouanno E."/>
            <person name="Wen M."/>
            <person name="Mejri S."/>
            <person name="Dirks R."/>
            <person name="Jansen H."/>
            <person name="Henkel C."/>
            <person name="Chen W.J."/>
            <person name="Zahm M."/>
            <person name="Cabau C."/>
            <person name="Klopp C."/>
            <person name="Thompson A.W."/>
            <person name="Robinson-Rechavi M."/>
            <person name="Braasch I."/>
            <person name="Lecointre G."/>
            <person name="Bobe J."/>
            <person name="Postlethwait J.H."/>
            <person name="Berthelot C."/>
            <person name="Roest Crollius H."/>
            <person name="Guiguen Y."/>
        </authorList>
    </citation>
    <scope>NUCLEOTIDE SEQUENCE</scope>
    <source>
        <strain evidence="13">Concon-B</strain>
    </source>
</reference>
<dbReference type="InterPro" id="IPR008677">
    <property type="entry name" value="MRVI1"/>
</dbReference>
<proteinExistence type="predicted"/>
<feature type="region of interest" description="Disordered" evidence="9">
    <location>
        <begin position="819"/>
        <end position="838"/>
    </location>
</feature>
<dbReference type="InterPro" id="IPR039508">
    <property type="entry name" value="KASH5_EF-hand-like_dom"/>
</dbReference>
<evidence type="ECO:0000259" key="12">
    <source>
        <dbReference type="Pfam" id="PF14662"/>
    </source>
</evidence>
<feature type="compositionally biased region" description="Acidic residues" evidence="9">
    <location>
        <begin position="821"/>
        <end position="832"/>
    </location>
</feature>
<keyword evidence="7 10" id="KW-0472">Membrane</keyword>
<feature type="region of interest" description="Disordered" evidence="9">
    <location>
        <begin position="657"/>
        <end position="679"/>
    </location>
</feature>
<feature type="compositionally biased region" description="Low complexity" evidence="9">
    <location>
        <begin position="945"/>
        <end position="959"/>
    </location>
</feature>
<feature type="region of interest" description="Disordered" evidence="9">
    <location>
        <begin position="1550"/>
        <end position="1588"/>
    </location>
</feature>
<dbReference type="PANTHER" id="PTHR15352">
    <property type="entry name" value="LYMPHOID-RESTRICTED MEMBRANE PROTEIN, JAW1"/>
    <property type="match status" value="1"/>
</dbReference>
<dbReference type="InterPro" id="IPR028168">
    <property type="entry name" value="KASH5_CC"/>
</dbReference>
<feature type="compositionally biased region" description="Basic and acidic residues" evidence="9">
    <location>
        <begin position="1566"/>
        <end position="1588"/>
    </location>
</feature>
<organism evidence="13 14">
    <name type="scientific">Conger conger</name>
    <name type="common">Conger eel</name>
    <name type="synonym">Muraena conger</name>
    <dbReference type="NCBI Taxonomy" id="82655"/>
    <lineage>
        <taxon>Eukaryota</taxon>
        <taxon>Metazoa</taxon>
        <taxon>Chordata</taxon>
        <taxon>Craniata</taxon>
        <taxon>Vertebrata</taxon>
        <taxon>Euteleostomi</taxon>
        <taxon>Actinopterygii</taxon>
        <taxon>Neopterygii</taxon>
        <taxon>Teleostei</taxon>
        <taxon>Anguilliformes</taxon>
        <taxon>Congridae</taxon>
        <taxon>Conger</taxon>
    </lineage>
</organism>
<dbReference type="Pfam" id="PF05781">
    <property type="entry name" value="MRVI1"/>
    <property type="match status" value="1"/>
</dbReference>
<evidence type="ECO:0000256" key="9">
    <source>
        <dbReference type="SAM" id="MobiDB-lite"/>
    </source>
</evidence>
<dbReference type="PANTHER" id="PTHR15352:SF2">
    <property type="entry name" value="INOSITOL 1,4,5-TRIPHOSPHATE RECEPTOR ASSOCIATED 1"/>
    <property type="match status" value="1"/>
</dbReference>
<feature type="compositionally biased region" description="Polar residues" evidence="9">
    <location>
        <begin position="657"/>
        <end position="677"/>
    </location>
</feature>
<comment type="subcellular location">
    <subcellularLocation>
        <location evidence="2">Cytoplasm</location>
    </subcellularLocation>
    <subcellularLocation>
        <location evidence="1">Membrane</location>
        <topology evidence="1">Single-pass membrane protein</topology>
    </subcellularLocation>
</comment>
<evidence type="ECO:0000256" key="8">
    <source>
        <dbReference type="SAM" id="Coils"/>
    </source>
</evidence>
<evidence type="ECO:0000256" key="6">
    <source>
        <dbReference type="ARBA" id="ARBA00023054"/>
    </source>
</evidence>
<comment type="caution">
    <text evidence="13">The sequence shown here is derived from an EMBL/GenBank/DDBJ whole genome shotgun (WGS) entry which is preliminary data.</text>
</comment>
<keyword evidence="5 10" id="KW-1133">Transmembrane helix</keyword>
<feature type="region of interest" description="Disordered" evidence="9">
    <location>
        <begin position="1482"/>
        <end position="1524"/>
    </location>
</feature>
<protein>
    <recommendedName>
        <fullName evidence="15">Protein MRVI1</fullName>
    </recommendedName>
</protein>
<evidence type="ECO:0008006" key="15">
    <source>
        <dbReference type="Google" id="ProtNLM"/>
    </source>
</evidence>
<feature type="region of interest" description="Disordered" evidence="9">
    <location>
        <begin position="546"/>
        <end position="590"/>
    </location>
</feature>
<evidence type="ECO:0000256" key="3">
    <source>
        <dbReference type="ARBA" id="ARBA00022490"/>
    </source>
</evidence>
<feature type="region of interest" description="Disordered" evidence="9">
    <location>
        <begin position="1036"/>
        <end position="1111"/>
    </location>
</feature>
<feature type="coiled-coil region" evidence="8">
    <location>
        <begin position="101"/>
        <end position="159"/>
    </location>
</feature>
<dbReference type="GO" id="GO:0019934">
    <property type="term" value="P:cGMP-mediated signaling"/>
    <property type="evidence" value="ECO:0007669"/>
    <property type="project" value="TreeGrafter"/>
</dbReference>
<evidence type="ECO:0000259" key="11">
    <source>
        <dbReference type="Pfam" id="PF14658"/>
    </source>
</evidence>
<dbReference type="OrthoDB" id="10062605at2759"/>
<feature type="region of interest" description="Disordered" evidence="9">
    <location>
        <begin position="937"/>
        <end position="1005"/>
    </location>
</feature>
<evidence type="ECO:0000256" key="7">
    <source>
        <dbReference type="ARBA" id="ARBA00023136"/>
    </source>
</evidence>
<keyword evidence="4 10" id="KW-0812">Transmembrane</keyword>
<feature type="compositionally biased region" description="Polar residues" evidence="9">
    <location>
        <begin position="977"/>
        <end position="1005"/>
    </location>
</feature>
<feature type="compositionally biased region" description="Low complexity" evidence="9">
    <location>
        <begin position="581"/>
        <end position="590"/>
    </location>
</feature>
<evidence type="ECO:0000256" key="4">
    <source>
        <dbReference type="ARBA" id="ARBA00022692"/>
    </source>
</evidence>
<name>A0A9Q1DIY9_CONCO</name>
<sequence>MFEACDTMGKGEVLASRVMQYLQDMTAQTPDQGKLTALYNMLDPERQDRAVTRDAFHSTMRTWIAQCCQTSEWKDLLGTVAELRHTHRQLSEQNGTLLRGMAQCEDTNLQLSLEIAELKVKLASTQRAAVRARSLLEEVDEARRALKESQERWAQAQARVCTLNEKLSQERTSAEGRVGKLMRMNVEIREELDERLILLAEKDNNISKKTTFINELKVSHLANLRIIEGMQLELIRLQENSQQELLRFDWCTAGPQSPLPGHRPVLQIPSLQSEIQEMQEGENMEGGNSPICGILPQNIQKEDFQRVLHKIKSLEFVPLFHRQHEAVRIHKMPTQAVLFMCLREPSSSPSNSRQAPSNSLQMCMEKDLALQRALQKEVEGRLEEALRQSQQAKKMATVNWWRALKMEEDRTKAQKEASLASHARVETEEKWRLGEATIQELQDQVRHLQAALRTAALSTDPVVVEEAGGCAEAGADCGREAEAERATEAWRRVEARTVQAVKAADLLHRSEGRLCQARERMEAAADRVEQALSRAAEAEAQLHQLKDKISKKLEPTGPSHSSDRGTAVIDSSGHSGTERPSSSSSLKSVSQAYQVPLGHPLNTPPGEAISLTTGGGDSCTERNIGALWCYGAGVHSPSEAQDDNTSGTACLTDTPTQAQVPCGSSNSQPNSTDNDSTGPLVLVHTRTQTTLLESWPQDTTPAPGILHPETRPEPDHKNGPDSNTLEHTAGSLTGLRSEGPACHDNCQSEPVDNGRSQAVLTENPTHLVVVTAVEDPIQQLATLRERDWPTQTGISTPSSAPYISTQATSVFRQVPTMPTLPEEEEDSPEDLDSTNSSPVTCTPVENKAVTMAIPAPSIVFPRQDDFGNQDPRPLELTRPHSPRPRLSRNTASITTVDSAGHVIDLVKDQLPDLQLSVEDKQKNMELLEEAKRVSDRFLSRRGRRSTSSLSESPPGGLSPNPTPLSSPAPSRSSSLTVPPQSAGLSSNSTPHPSPVPSRSNSLTVPPQNALEELGANYVSPPANQRLEVCLIGEQEDNSPQDQESLRKPNEKRKVSSGTLSPRRTVPTAAREDGGKPREKGKWGLEAREEEEGPGRGTQRRAPDDEAPATGVAKPVPRLASQQAPCTAEIRTIGAFPPLMRAVSWDTVGSFPARNGAQDDSPQNEEALPFFEKSSESLFKSSGYKDFPVQPVKMQKLAKMREEHKLIRNQSIVGSKLPDLNETAEQERGLSPCPPLASPMEEEAKEKSDVMPNISDIMLRKLKLHRAVPGSSPPLTEKEVENAFVQLSLAFRNDNYTLETRLRQSERERNLTEENTEKELEEFKGFLKGSASLWQTSEQRDSFQRLLETVAVLHRLATRLSSRSEMVGAVRQEKRMNKATEVMMQYVENLKRTYEKDHAELMEFKKLANQNSNRCYGGSMDTGDDGVPRTSRSMSVTLGKALPRRRVSVAVVPKFNLLTIPGQSLPSASGPLLPVLCEASAKASSPSEPAQQPLAETGKSLADQESETSSPAKPSSGPAEISSEVKAKIEEDAYNKGYQEGLKKSKELQELKEAEEKMEESQEEPEEKERKEKEKEKEKEPNEAKEKTHSSKYEKLLDVFERLCPKLLRQQRMLWIAMTLFAVTLFLVSVFTYFGDRSSALGDVSAGKAMGPGKKKFFGWNMRHQPKNPTPE</sequence>
<feature type="compositionally biased region" description="Basic and acidic residues" evidence="9">
    <location>
        <begin position="1043"/>
        <end position="1053"/>
    </location>
</feature>
<evidence type="ECO:0000256" key="1">
    <source>
        <dbReference type="ARBA" id="ARBA00004167"/>
    </source>
</evidence>
<dbReference type="Pfam" id="PF14658">
    <property type="entry name" value="EF-hand_9"/>
    <property type="match status" value="1"/>
</dbReference>
<feature type="compositionally biased region" description="Polar residues" evidence="9">
    <location>
        <begin position="691"/>
        <end position="700"/>
    </location>
</feature>
<keyword evidence="14" id="KW-1185">Reference proteome</keyword>
<keyword evidence="6 8" id="KW-0175">Coiled coil</keyword>
<feature type="compositionally biased region" description="Basic and acidic residues" evidence="9">
    <location>
        <begin position="1069"/>
        <end position="1086"/>
    </location>
</feature>